<evidence type="ECO:0000313" key="2">
    <source>
        <dbReference type="Proteomes" id="UP001358586"/>
    </source>
</evidence>
<protein>
    <recommendedName>
        <fullName evidence="3">Secreted protein</fullName>
    </recommendedName>
</protein>
<sequence length="64" mass="6769">MLATSLLAPLFFFFSAATTGPTIGLPCGFFELSRQLNSSSSLLKYSISCITKDPTVPLVPISIG</sequence>
<gene>
    <name evidence="1" type="ORF">PVK06_018222</name>
</gene>
<proteinExistence type="predicted"/>
<name>A0ABR0Q4V6_GOSAR</name>
<dbReference type="EMBL" id="JARKNE010000005">
    <property type="protein sequence ID" value="KAK5834345.1"/>
    <property type="molecule type" value="Genomic_DNA"/>
</dbReference>
<keyword evidence="2" id="KW-1185">Reference proteome</keyword>
<comment type="caution">
    <text evidence="1">The sequence shown here is derived from an EMBL/GenBank/DDBJ whole genome shotgun (WGS) entry which is preliminary data.</text>
</comment>
<reference evidence="1 2" key="1">
    <citation type="submission" date="2023-03" db="EMBL/GenBank/DDBJ databases">
        <title>WGS of Gossypium arboreum.</title>
        <authorList>
            <person name="Yu D."/>
        </authorList>
    </citation>
    <scope>NUCLEOTIDE SEQUENCE [LARGE SCALE GENOMIC DNA]</scope>
    <source>
        <tissue evidence="1">Leaf</tissue>
    </source>
</reference>
<evidence type="ECO:0008006" key="3">
    <source>
        <dbReference type="Google" id="ProtNLM"/>
    </source>
</evidence>
<organism evidence="1 2">
    <name type="scientific">Gossypium arboreum</name>
    <name type="common">Tree cotton</name>
    <name type="synonym">Gossypium nanking</name>
    <dbReference type="NCBI Taxonomy" id="29729"/>
    <lineage>
        <taxon>Eukaryota</taxon>
        <taxon>Viridiplantae</taxon>
        <taxon>Streptophyta</taxon>
        <taxon>Embryophyta</taxon>
        <taxon>Tracheophyta</taxon>
        <taxon>Spermatophyta</taxon>
        <taxon>Magnoliopsida</taxon>
        <taxon>eudicotyledons</taxon>
        <taxon>Gunneridae</taxon>
        <taxon>Pentapetalae</taxon>
        <taxon>rosids</taxon>
        <taxon>malvids</taxon>
        <taxon>Malvales</taxon>
        <taxon>Malvaceae</taxon>
        <taxon>Malvoideae</taxon>
        <taxon>Gossypium</taxon>
    </lineage>
</organism>
<accession>A0ABR0Q4V6</accession>
<dbReference type="Proteomes" id="UP001358586">
    <property type="component" value="Chromosome 5"/>
</dbReference>
<evidence type="ECO:0000313" key="1">
    <source>
        <dbReference type="EMBL" id="KAK5834345.1"/>
    </source>
</evidence>